<dbReference type="PANTHER" id="PTHR30336">
    <property type="entry name" value="INNER MEMBRANE PROTEIN, PROBABLE PERMEASE"/>
    <property type="match status" value="1"/>
</dbReference>
<dbReference type="EMBL" id="PKUQ01000011">
    <property type="protein sequence ID" value="PLW78054.1"/>
    <property type="molecule type" value="Genomic_DNA"/>
</dbReference>
<evidence type="ECO:0000313" key="3">
    <source>
        <dbReference type="EMBL" id="PLW78054.1"/>
    </source>
</evidence>
<dbReference type="Proteomes" id="UP000234881">
    <property type="component" value="Unassembled WGS sequence"/>
</dbReference>
<keyword evidence="1" id="KW-0472">Membrane</keyword>
<evidence type="ECO:0000256" key="1">
    <source>
        <dbReference type="SAM" id="Phobius"/>
    </source>
</evidence>
<dbReference type="GO" id="GO:0000270">
    <property type="term" value="P:peptidoglycan metabolic process"/>
    <property type="evidence" value="ECO:0007669"/>
    <property type="project" value="TreeGrafter"/>
</dbReference>
<name>A0A2N5XU79_9HYPH</name>
<sequence>MSEQSTTSSISIKPDAPTSARKSFFPWRKVLIAVALVVFFTSTLAATGLAMFTGYVLFANEHPPAKADAIVVVTGGAGRLDRAVALLQDGMGKKLLISGVHPRYSNRTLLNRFDLTSSQINCCIDLDSQALNTVANATQTAVWAQQNGFKSLIIVTSAYHMPRTMLEMRRAAPDIQLQSNLVTPSNQHSVLSRLFNWNNMHLLTKEYGKLLASILHGTSERLNPQKNRGFADAADTVKAPLNTGQASRIGQ</sequence>
<dbReference type="InterPro" id="IPR014729">
    <property type="entry name" value="Rossmann-like_a/b/a_fold"/>
</dbReference>
<dbReference type="CDD" id="cd06259">
    <property type="entry name" value="YdcF-like"/>
    <property type="match status" value="1"/>
</dbReference>
<feature type="domain" description="DUF218" evidence="2">
    <location>
        <begin position="68"/>
        <end position="184"/>
    </location>
</feature>
<keyword evidence="1" id="KW-0812">Transmembrane</keyword>
<gene>
    <name evidence="3" type="ORF">C0081_06265</name>
</gene>
<keyword evidence="4" id="KW-1185">Reference proteome</keyword>
<dbReference type="OrthoDB" id="9812311at2"/>
<dbReference type="RefSeq" id="WP_101532962.1">
    <property type="nucleotide sequence ID" value="NZ_JBFHIU010000017.1"/>
</dbReference>
<proteinExistence type="predicted"/>
<evidence type="ECO:0000313" key="4">
    <source>
        <dbReference type="Proteomes" id="UP000234881"/>
    </source>
</evidence>
<dbReference type="AlphaFoldDB" id="A0A2N5XU79"/>
<dbReference type="PANTHER" id="PTHR30336:SF4">
    <property type="entry name" value="ENVELOPE BIOGENESIS FACTOR ELYC"/>
    <property type="match status" value="1"/>
</dbReference>
<protein>
    <recommendedName>
        <fullName evidence="2">DUF218 domain-containing protein</fullName>
    </recommendedName>
</protein>
<comment type="caution">
    <text evidence="3">The sequence shown here is derived from an EMBL/GenBank/DDBJ whole genome shotgun (WGS) entry which is preliminary data.</text>
</comment>
<feature type="transmembrane region" description="Helical" evidence="1">
    <location>
        <begin position="30"/>
        <end position="58"/>
    </location>
</feature>
<reference evidence="3 4" key="1">
    <citation type="submission" date="2018-01" db="EMBL/GenBank/DDBJ databases">
        <title>The draft genome sequence of Cohaesibacter sp. H1304.</title>
        <authorList>
            <person name="Wang N.-N."/>
            <person name="Du Z.-J."/>
        </authorList>
    </citation>
    <scope>NUCLEOTIDE SEQUENCE [LARGE SCALE GENOMIC DNA]</scope>
    <source>
        <strain evidence="3 4">H1304</strain>
    </source>
</reference>
<keyword evidence="1" id="KW-1133">Transmembrane helix</keyword>
<dbReference type="Gene3D" id="3.40.50.620">
    <property type="entry name" value="HUPs"/>
    <property type="match status" value="1"/>
</dbReference>
<evidence type="ECO:0000259" key="2">
    <source>
        <dbReference type="Pfam" id="PF02698"/>
    </source>
</evidence>
<dbReference type="GO" id="GO:0005886">
    <property type="term" value="C:plasma membrane"/>
    <property type="evidence" value="ECO:0007669"/>
    <property type="project" value="TreeGrafter"/>
</dbReference>
<dbReference type="GO" id="GO:0043164">
    <property type="term" value="P:Gram-negative-bacterium-type cell wall biogenesis"/>
    <property type="evidence" value="ECO:0007669"/>
    <property type="project" value="TreeGrafter"/>
</dbReference>
<dbReference type="Pfam" id="PF02698">
    <property type="entry name" value="DUF218"/>
    <property type="match status" value="1"/>
</dbReference>
<accession>A0A2N5XU79</accession>
<dbReference type="InterPro" id="IPR051599">
    <property type="entry name" value="Cell_Envelope_Assoc"/>
</dbReference>
<organism evidence="3 4">
    <name type="scientific">Cohaesibacter celericrescens</name>
    <dbReference type="NCBI Taxonomy" id="2067669"/>
    <lineage>
        <taxon>Bacteria</taxon>
        <taxon>Pseudomonadati</taxon>
        <taxon>Pseudomonadota</taxon>
        <taxon>Alphaproteobacteria</taxon>
        <taxon>Hyphomicrobiales</taxon>
        <taxon>Cohaesibacteraceae</taxon>
    </lineage>
</organism>
<dbReference type="InterPro" id="IPR003848">
    <property type="entry name" value="DUF218"/>
</dbReference>